<dbReference type="STRING" id="756272.Plabr_3118"/>
<gene>
    <name evidence="1" type="ordered locus">Plabr_3118</name>
</gene>
<evidence type="ECO:0000313" key="2">
    <source>
        <dbReference type="Proteomes" id="UP000006860"/>
    </source>
</evidence>
<organism evidence="1 2">
    <name type="scientific">Rubinisphaera brasiliensis (strain ATCC 49424 / DSM 5305 / JCM 21570 / IAM 15109 / NBRC 103401 / IFAM 1448)</name>
    <name type="common">Planctomyces brasiliensis</name>
    <dbReference type="NCBI Taxonomy" id="756272"/>
    <lineage>
        <taxon>Bacteria</taxon>
        <taxon>Pseudomonadati</taxon>
        <taxon>Planctomycetota</taxon>
        <taxon>Planctomycetia</taxon>
        <taxon>Planctomycetales</taxon>
        <taxon>Planctomycetaceae</taxon>
        <taxon>Rubinisphaera</taxon>
    </lineage>
</organism>
<dbReference type="EMBL" id="CP002546">
    <property type="protein sequence ID" value="ADY60715.1"/>
    <property type="molecule type" value="Genomic_DNA"/>
</dbReference>
<dbReference type="KEGG" id="pbs:Plabr_3118"/>
<name>F0SIP1_RUBBR</name>
<evidence type="ECO:0000313" key="1">
    <source>
        <dbReference type="EMBL" id="ADY60715.1"/>
    </source>
</evidence>
<protein>
    <submittedName>
        <fullName evidence="1">Uncharacterized protein</fullName>
    </submittedName>
</protein>
<dbReference type="HOGENOM" id="CLU_113730_2_0_0"/>
<dbReference type="AlphaFoldDB" id="F0SIP1"/>
<accession>F0SIP1</accession>
<proteinExistence type="predicted"/>
<dbReference type="Proteomes" id="UP000006860">
    <property type="component" value="Chromosome"/>
</dbReference>
<keyword evidence="2" id="KW-1185">Reference proteome</keyword>
<reference evidence="2" key="1">
    <citation type="submission" date="2011-02" db="EMBL/GenBank/DDBJ databases">
        <title>The complete genome of Planctomyces brasiliensis DSM 5305.</title>
        <authorList>
            <person name="Lucas S."/>
            <person name="Copeland A."/>
            <person name="Lapidus A."/>
            <person name="Bruce D."/>
            <person name="Goodwin L."/>
            <person name="Pitluck S."/>
            <person name="Kyrpides N."/>
            <person name="Mavromatis K."/>
            <person name="Pagani I."/>
            <person name="Ivanova N."/>
            <person name="Ovchinnikova G."/>
            <person name="Lu M."/>
            <person name="Detter J.C."/>
            <person name="Han C."/>
            <person name="Land M."/>
            <person name="Hauser L."/>
            <person name="Markowitz V."/>
            <person name="Cheng J.-F."/>
            <person name="Hugenholtz P."/>
            <person name="Woyke T."/>
            <person name="Wu D."/>
            <person name="Tindall B."/>
            <person name="Pomrenke H.G."/>
            <person name="Brambilla E."/>
            <person name="Klenk H.-P."/>
            <person name="Eisen J.A."/>
        </authorList>
    </citation>
    <scope>NUCLEOTIDE SEQUENCE [LARGE SCALE GENOMIC DNA]</scope>
    <source>
        <strain evidence="2">ATCC 49424 / DSM 5305 / JCM 21570 / NBRC 103401 / IFAM 1448</strain>
    </source>
</reference>
<dbReference type="RefSeq" id="WP_013629436.1">
    <property type="nucleotide sequence ID" value="NC_015174.1"/>
</dbReference>
<dbReference type="eggNOG" id="ENOG50345U5">
    <property type="taxonomic scope" value="Bacteria"/>
</dbReference>
<sequence>MRSLSLLAGLLLGCLVGCGSEEGPVRSDISGKVIFAGSPAPGGSIIFTPDNSQGNSGPQGTAAIVDGKYDSSKNGRGIVGGPHEVRIIITSGDPSGADAELAGPLAEHTCIVDFPKGEATYDFNIAEKSD</sequence>